<feature type="domain" description="C3H1-type" evidence="8">
    <location>
        <begin position="113"/>
        <end position="140"/>
    </location>
</feature>
<evidence type="ECO:0000256" key="1">
    <source>
        <dbReference type="ARBA" id="ARBA00022723"/>
    </source>
</evidence>
<accession>A0ABR0X779</accession>
<dbReference type="PANTHER" id="PTHR24009:SF0">
    <property type="entry name" value="ZINC FINGER CCCH DOMAIN-CONTAINING PROTEIN 18"/>
    <property type="match status" value="1"/>
</dbReference>
<dbReference type="Proteomes" id="UP001318860">
    <property type="component" value="Unassembled WGS sequence"/>
</dbReference>
<keyword evidence="1 6" id="KW-0479">Metal-binding</keyword>
<evidence type="ECO:0000256" key="6">
    <source>
        <dbReference type="PROSITE-ProRule" id="PRU00723"/>
    </source>
</evidence>
<evidence type="ECO:0000256" key="5">
    <source>
        <dbReference type="ARBA" id="ARBA00023125"/>
    </source>
</evidence>
<evidence type="ECO:0000256" key="4">
    <source>
        <dbReference type="ARBA" id="ARBA00022884"/>
    </source>
</evidence>
<evidence type="ECO:0000256" key="3">
    <source>
        <dbReference type="ARBA" id="ARBA00022833"/>
    </source>
</evidence>
<sequence>MESSEAAKIVHDRIKQFEPHAASKIFGSIYWQHQNPDHEMIRLAFGPDNLIRNVIQKAKTALILHSSPIISTSISQPYFPNEDHNFDQSCSFQNHYGDMSIRGRRNSPNVTDYNSVKSCHYFSRGFCKHGSNCRYFHGESSFPSPRVFGYDDDRVLYFENLEMEVVELLKSRKGQPISIASLPMMYFEKYGKTLQAEGYLTESQRHGKAGYNLTKLLAQLKNIRLIDRPHGQHAVMLAEDAIWGDRYEHSQTINGSRQIYMTFLANSTFTEDEVSNYFRDDKFDPTRGYSLCLVTRGGAGWVWQNPIEYMESKLSQLGLDEGPGTTQAQSFGAGFNSVNGNWPENRNQNE</sequence>
<evidence type="ECO:0000256" key="2">
    <source>
        <dbReference type="ARBA" id="ARBA00022771"/>
    </source>
</evidence>
<keyword evidence="2 6" id="KW-0863">Zinc-finger</keyword>
<dbReference type="InterPro" id="IPR056276">
    <property type="entry name" value="AtC3H46-like_PABC-like"/>
</dbReference>
<evidence type="ECO:0000256" key="7">
    <source>
        <dbReference type="SAM" id="MobiDB-lite"/>
    </source>
</evidence>
<keyword evidence="4" id="KW-0694">RNA-binding</keyword>
<protein>
    <recommendedName>
        <fullName evidence="8">C3H1-type domain-containing protein</fullName>
    </recommendedName>
</protein>
<evidence type="ECO:0000259" key="8">
    <source>
        <dbReference type="PROSITE" id="PS50103"/>
    </source>
</evidence>
<organism evidence="9 10">
    <name type="scientific">Rehmannia glutinosa</name>
    <name type="common">Chinese foxglove</name>
    <dbReference type="NCBI Taxonomy" id="99300"/>
    <lineage>
        <taxon>Eukaryota</taxon>
        <taxon>Viridiplantae</taxon>
        <taxon>Streptophyta</taxon>
        <taxon>Embryophyta</taxon>
        <taxon>Tracheophyta</taxon>
        <taxon>Spermatophyta</taxon>
        <taxon>Magnoliopsida</taxon>
        <taxon>eudicotyledons</taxon>
        <taxon>Gunneridae</taxon>
        <taxon>Pentapetalae</taxon>
        <taxon>asterids</taxon>
        <taxon>lamiids</taxon>
        <taxon>Lamiales</taxon>
        <taxon>Orobanchaceae</taxon>
        <taxon>Rehmannieae</taxon>
        <taxon>Rehmannia</taxon>
    </lineage>
</organism>
<dbReference type="EMBL" id="JABTTQ020000005">
    <property type="protein sequence ID" value="KAK6154467.1"/>
    <property type="molecule type" value="Genomic_DNA"/>
</dbReference>
<dbReference type="InterPro" id="IPR000571">
    <property type="entry name" value="Znf_CCCH"/>
</dbReference>
<keyword evidence="5" id="KW-0238">DNA-binding</keyword>
<dbReference type="Gene3D" id="4.10.1000.10">
    <property type="entry name" value="Zinc finger, CCCH-type"/>
    <property type="match status" value="1"/>
</dbReference>
<proteinExistence type="predicted"/>
<feature type="zinc finger region" description="C3H1-type" evidence="6">
    <location>
        <begin position="113"/>
        <end position="140"/>
    </location>
</feature>
<dbReference type="InterPro" id="IPR036855">
    <property type="entry name" value="Znf_CCCH_sf"/>
</dbReference>
<evidence type="ECO:0000313" key="9">
    <source>
        <dbReference type="EMBL" id="KAK6154467.1"/>
    </source>
</evidence>
<reference evidence="9 10" key="1">
    <citation type="journal article" date="2021" name="Comput. Struct. Biotechnol. J.">
        <title>De novo genome assembly of the potent medicinal plant Rehmannia glutinosa using nanopore technology.</title>
        <authorList>
            <person name="Ma L."/>
            <person name="Dong C."/>
            <person name="Song C."/>
            <person name="Wang X."/>
            <person name="Zheng X."/>
            <person name="Niu Y."/>
            <person name="Chen S."/>
            <person name="Feng W."/>
        </authorList>
    </citation>
    <scope>NUCLEOTIDE SEQUENCE [LARGE SCALE GENOMIC DNA]</scope>
    <source>
        <strain evidence="9">DH-2019</strain>
    </source>
</reference>
<dbReference type="Pfam" id="PF23182">
    <property type="entry name" value="PABC_AtC3H46"/>
    <property type="match status" value="1"/>
</dbReference>
<feature type="compositionally biased region" description="Polar residues" evidence="7">
    <location>
        <begin position="324"/>
        <end position="350"/>
    </location>
</feature>
<comment type="caution">
    <text evidence="9">The sequence shown here is derived from an EMBL/GenBank/DDBJ whole genome shotgun (WGS) entry which is preliminary data.</text>
</comment>
<keyword evidence="3 6" id="KW-0862">Zinc</keyword>
<evidence type="ECO:0000313" key="10">
    <source>
        <dbReference type="Proteomes" id="UP001318860"/>
    </source>
</evidence>
<name>A0ABR0X779_REHGL</name>
<gene>
    <name evidence="9" type="ORF">DH2020_008715</name>
</gene>
<feature type="region of interest" description="Disordered" evidence="7">
    <location>
        <begin position="323"/>
        <end position="350"/>
    </location>
</feature>
<dbReference type="PROSITE" id="PS50103">
    <property type="entry name" value="ZF_C3H1"/>
    <property type="match status" value="1"/>
</dbReference>
<dbReference type="PANTHER" id="PTHR24009">
    <property type="entry name" value="RNA-BINDING (RRM/RBD/RNP MOTIFS)"/>
    <property type="match status" value="1"/>
</dbReference>
<dbReference type="SUPFAM" id="SSF90229">
    <property type="entry name" value="CCCH zinc finger"/>
    <property type="match status" value="1"/>
</dbReference>
<keyword evidence="10" id="KW-1185">Reference proteome</keyword>